<dbReference type="Proteomes" id="UP000242146">
    <property type="component" value="Unassembled WGS sequence"/>
</dbReference>
<keyword evidence="1" id="KW-0472">Membrane</keyword>
<keyword evidence="3" id="KW-1185">Reference proteome</keyword>
<gene>
    <name evidence="2" type="ORF">DM01DRAFT_1381439</name>
</gene>
<organism evidence="2 3">
    <name type="scientific">Hesseltinella vesiculosa</name>
    <dbReference type="NCBI Taxonomy" id="101127"/>
    <lineage>
        <taxon>Eukaryota</taxon>
        <taxon>Fungi</taxon>
        <taxon>Fungi incertae sedis</taxon>
        <taxon>Mucoromycota</taxon>
        <taxon>Mucoromycotina</taxon>
        <taxon>Mucoromycetes</taxon>
        <taxon>Mucorales</taxon>
        <taxon>Cunninghamellaceae</taxon>
        <taxon>Hesseltinella</taxon>
    </lineage>
</organism>
<protein>
    <submittedName>
        <fullName evidence="2">Uncharacterized protein</fullName>
    </submittedName>
</protein>
<name>A0A1X2GPL6_9FUNG</name>
<dbReference type="OrthoDB" id="3358048at2759"/>
<keyword evidence="1" id="KW-1133">Transmembrane helix</keyword>
<dbReference type="EMBL" id="MCGT01000006">
    <property type="protein sequence ID" value="ORX58773.1"/>
    <property type="molecule type" value="Genomic_DNA"/>
</dbReference>
<evidence type="ECO:0000313" key="3">
    <source>
        <dbReference type="Proteomes" id="UP000242146"/>
    </source>
</evidence>
<feature type="transmembrane region" description="Helical" evidence="1">
    <location>
        <begin position="137"/>
        <end position="156"/>
    </location>
</feature>
<feature type="transmembrane region" description="Helical" evidence="1">
    <location>
        <begin position="39"/>
        <end position="61"/>
    </location>
</feature>
<proteinExistence type="predicted"/>
<sequence length="202" mass="23046">MASRVKTSKNVDEQVEYLDEQEQEELLQDLRNENDKSNLFIQMGLLFVDALVCAIFLVFEYDVQTHESRHQPLYLPFPFLSTPVFSRFSYPGLGVLLSLAAIVCSMVTMVLTCRLTLKEMLQLTSSHKGVGPFHRQAAVAAASVSSVIPLAAMFIRLEWIELVFWCLPWLVLMMNALAIRMMRQVQDSFTALEKSRYKFKGA</sequence>
<accession>A0A1X2GPL6</accession>
<feature type="transmembrane region" description="Helical" evidence="1">
    <location>
        <begin position="96"/>
        <end position="117"/>
    </location>
</feature>
<dbReference type="AlphaFoldDB" id="A0A1X2GPL6"/>
<keyword evidence="1" id="KW-0812">Transmembrane</keyword>
<feature type="transmembrane region" description="Helical" evidence="1">
    <location>
        <begin position="162"/>
        <end position="179"/>
    </location>
</feature>
<evidence type="ECO:0000313" key="2">
    <source>
        <dbReference type="EMBL" id="ORX58773.1"/>
    </source>
</evidence>
<dbReference type="STRING" id="101127.A0A1X2GPL6"/>
<reference evidence="2 3" key="1">
    <citation type="submission" date="2016-07" db="EMBL/GenBank/DDBJ databases">
        <title>Pervasive Adenine N6-methylation of Active Genes in Fungi.</title>
        <authorList>
            <consortium name="DOE Joint Genome Institute"/>
            <person name="Mondo S.J."/>
            <person name="Dannebaum R.O."/>
            <person name="Kuo R.C."/>
            <person name="Labutti K."/>
            <person name="Haridas S."/>
            <person name="Kuo A."/>
            <person name="Salamov A."/>
            <person name="Ahrendt S.R."/>
            <person name="Lipzen A."/>
            <person name="Sullivan W."/>
            <person name="Andreopoulos W.B."/>
            <person name="Clum A."/>
            <person name="Lindquist E."/>
            <person name="Daum C."/>
            <person name="Ramamoorthy G.K."/>
            <person name="Gryganskyi A."/>
            <person name="Culley D."/>
            <person name="Magnuson J.K."/>
            <person name="James T.Y."/>
            <person name="O'Malley M.A."/>
            <person name="Stajich J.E."/>
            <person name="Spatafora J.W."/>
            <person name="Visel A."/>
            <person name="Grigoriev I.V."/>
        </authorList>
    </citation>
    <scope>NUCLEOTIDE SEQUENCE [LARGE SCALE GENOMIC DNA]</scope>
    <source>
        <strain evidence="2 3">NRRL 3301</strain>
    </source>
</reference>
<comment type="caution">
    <text evidence="2">The sequence shown here is derived from an EMBL/GenBank/DDBJ whole genome shotgun (WGS) entry which is preliminary data.</text>
</comment>
<evidence type="ECO:0000256" key="1">
    <source>
        <dbReference type="SAM" id="Phobius"/>
    </source>
</evidence>